<organism evidence="2 3">
    <name type="scientific">Trifolium medium</name>
    <dbReference type="NCBI Taxonomy" id="97028"/>
    <lineage>
        <taxon>Eukaryota</taxon>
        <taxon>Viridiplantae</taxon>
        <taxon>Streptophyta</taxon>
        <taxon>Embryophyta</taxon>
        <taxon>Tracheophyta</taxon>
        <taxon>Spermatophyta</taxon>
        <taxon>Magnoliopsida</taxon>
        <taxon>eudicotyledons</taxon>
        <taxon>Gunneridae</taxon>
        <taxon>Pentapetalae</taxon>
        <taxon>rosids</taxon>
        <taxon>fabids</taxon>
        <taxon>Fabales</taxon>
        <taxon>Fabaceae</taxon>
        <taxon>Papilionoideae</taxon>
        <taxon>50 kb inversion clade</taxon>
        <taxon>NPAAA clade</taxon>
        <taxon>Hologalegina</taxon>
        <taxon>IRL clade</taxon>
        <taxon>Trifolieae</taxon>
        <taxon>Trifolium</taxon>
    </lineage>
</organism>
<keyword evidence="3" id="KW-1185">Reference proteome</keyword>
<feature type="non-terminal residue" evidence="2">
    <location>
        <position position="79"/>
    </location>
</feature>
<evidence type="ECO:0000313" key="3">
    <source>
        <dbReference type="Proteomes" id="UP000265520"/>
    </source>
</evidence>
<name>A0A392SPD9_9FABA</name>
<comment type="caution">
    <text evidence="2">The sequence shown here is derived from an EMBL/GenBank/DDBJ whole genome shotgun (WGS) entry which is preliminary data.</text>
</comment>
<feature type="region of interest" description="Disordered" evidence="1">
    <location>
        <begin position="1"/>
        <end position="23"/>
    </location>
</feature>
<evidence type="ECO:0000313" key="2">
    <source>
        <dbReference type="EMBL" id="MCI50748.1"/>
    </source>
</evidence>
<dbReference type="AlphaFoldDB" id="A0A392SPD9"/>
<protein>
    <submittedName>
        <fullName evidence="2">Uncharacterized protein</fullName>
    </submittedName>
</protein>
<sequence>MQAESKDELKSTGDQSNEHNVELAETAVQISVVDREVSLVDPTIRLNNQPNNEHNVELAETAVQISVLDREASQVNSEP</sequence>
<dbReference type="Proteomes" id="UP000265520">
    <property type="component" value="Unassembled WGS sequence"/>
</dbReference>
<accession>A0A392SPD9</accession>
<proteinExistence type="predicted"/>
<evidence type="ECO:0000256" key="1">
    <source>
        <dbReference type="SAM" id="MobiDB-lite"/>
    </source>
</evidence>
<dbReference type="EMBL" id="LXQA010421393">
    <property type="protein sequence ID" value="MCI50748.1"/>
    <property type="molecule type" value="Genomic_DNA"/>
</dbReference>
<reference evidence="2 3" key="1">
    <citation type="journal article" date="2018" name="Front. Plant Sci.">
        <title>Red Clover (Trifolium pratense) and Zigzag Clover (T. medium) - A Picture of Genomic Similarities and Differences.</title>
        <authorList>
            <person name="Dluhosova J."/>
            <person name="Istvanek J."/>
            <person name="Nedelnik J."/>
            <person name="Repkova J."/>
        </authorList>
    </citation>
    <scope>NUCLEOTIDE SEQUENCE [LARGE SCALE GENOMIC DNA]</scope>
    <source>
        <strain evidence="3">cv. 10/8</strain>
        <tissue evidence="2">Leaf</tissue>
    </source>
</reference>
<feature type="compositionally biased region" description="Basic and acidic residues" evidence="1">
    <location>
        <begin position="1"/>
        <end position="22"/>
    </location>
</feature>